<evidence type="ECO:0000313" key="1">
    <source>
        <dbReference type="EMBL" id="KAH3780584.1"/>
    </source>
</evidence>
<reference evidence="1" key="2">
    <citation type="submission" date="2020-11" db="EMBL/GenBank/DDBJ databases">
        <authorList>
            <person name="McCartney M.A."/>
            <person name="Auch B."/>
            <person name="Kono T."/>
            <person name="Mallez S."/>
            <person name="Becker A."/>
            <person name="Gohl D.M."/>
            <person name="Silverstein K.A.T."/>
            <person name="Koren S."/>
            <person name="Bechman K.B."/>
            <person name="Herman A."/>
            <person name="Abrahante J.E."/>
            <person name="Garbe J."/>
        </authorList>
    </citation>
    <scope>NUCLEOTIDE SEQUENCE</scope>
    <source>
        <strain evidence="1">Duluth1</strain>
        <tissue evidence="1">Whole animal</tissue>
    </source>
</reference>
<accession>A0A9D4EJS0</accession>
<keyword evidence="2" id="KW-1185">Reference proteome</keyword>
<organism evidence="1 2">
    <name type="scientific">Dreissena polymorpha</name>
    <name type="common">Zebra mussel</name>
    <name type="synonym">Mytilus polymorpha</name>
    <dbReference type="NCBI Taxonomy" id="45954"/>
    <lineage>
        <taxon>Eukaryota</taxon>
        <taxon>Metazoa</taxon>
        <taxon>Spiralia</taxon>
        <taxon>Lophotrochozoa</taxon>
        <taxon>Mollusca</taxon>
        <taxon>Bivalvia</taxon>
        <taxon>Autobranchia</taxon>
        <taxon>Heteroconchia</taxon>
        <taxon>Euheterodonta</taxon>
        <taxon>Imparidentia</taxon>
        <taxon>Neoheterodontei</taxon>
        <taxon>Myida</taxon>
        <taxon>Dreissenoidea</taxon>
        <taxon>Dreissenidae</taxon>
        <taxon>Dreissena</taxon>
    </lineage>
</organism>
<dbReference type="AlphaFoldDB" id="A0A9D4EJS0"/>
<protein>
    <submittedName>
        <fullName evidence="1">Uncharacterized protein</fullName>
    </submittedName>
</protein>
<comment type="caution">
    <text evidence="1">The sequence shown here is derived from an EMBL/GenBank/DDBJ whole genome shotgun (WGS) entry which is preliminary data.</text>
</comment>
<dbReference type="PANTHER" id="PTHR14187:SF5">
    <property type="entry name" value="HEAT SHOCK 70 KDA PROTEIN 12A"/>
    <property type="match status" value="1"/>
</dbReference>
<dbReference type="EMBL" id="JAIWYP010000008">
    <property type="protein sequence ID" value="KAH3780584.1"/>
    <property type="molecule type" value="Genomic_DNA"/>
</dbReference>
<sequence length="120" mass="13341">MSMLSVTDTGESICKNTFSIIVRAGDKLVLGVEQVERTYRVMSYDQKIMFLPVFITTAEDPKYTTDVGCTQIGTVMIPLAGLGKNRSVLVRMFLGGTEIIVECVEEATGRITRLYTDFLM</sequence>
<dbReference type="PANTHER" id="PTHR14187">
    <property type="entry name" value="ALPHA KINASE/ELONGATION FACTOR 2 KINASE"/>
    <property type="match status" value="1"/>
</dbReference>
<name>A0A9D4EJS0_DREPO</name>
<dbReference type="Proteomes" id="UP000828390">
    <property type="component" value="Unassembled WGS sequence"/>
</dbReference>
<gene>
    <name evidence="1" type="ORF">DPMN_158402</name>
</gene>
<reference evidence="1" key="1">
    <citation type="journal article" date="2019" name="bioRxiv">
        <title>The Genome of the Zebra Mussel, Dreissena polymorpha: A Resource for Invasive Species Research.</title>
        <authorList>
            <person name="McCartney M.A."/>
            <person name="Auch B."/>
            <person name="Kono T."/>
            <person name="Mallez S."/>
            <person name="Zhang Y."/>
            <person name="Obille A."/>
            <person name="Becker A."/>
            <person name="Abrahante J.E."/>
            <person name="Garbe J."/>
            <person name="Badalamenti J.P."/>
            <person name="Herman A."/>
            <person name="Mangelson H."/>
            <person name="Liachko I."/>
            <person name="Sullivan S."/>
            <person name="Sone E.D."/>
            <person name="Koren S."/>
            <person name="Silverstein K.A.T."/>
            <person name="Beckman K.B."/>
            <person name="Gohl D.M."/>
        </authorList>
    </citation>
    <scope>NUCLEOTIDE SEQUENCE</scope>
    <source>
        <strain evidence="1">Duluth1</strain>
        <tissue evidence="1">Whole animal</tissue>
    </source>
</reference>
<evidence type="ECO:0000313" key="2">
    <source>
        <dbReference type="Proteomes" id="UP000828390"/>
    </source>
</evidence>
<proteinExistence type="predicted"/>